<evidence type="ECO:0000313" key="3">
    <source>
        <dbReference type="EMBL" id="MBD3867120.1"/>
    </source>
</evidence>
<dbReference type="Proteomes" id="UP000648239">
    <property type="component" value="Unassembled WGS sequence"/>
</dbReference>
<dbReference type="PROSITE" id="PS51257">
    <property type="entry name" value="PROKAR_LIPOPROTEIN"/>
    <property type="match status" value="1"/>
</dbReference>
<organism evidence="3 4">
    <name type="scientific">Candidatus Polarisedimenticola svalbardensis</name>
    <dbReference type="NCBI Taxonomy" id="2886004"/>
    <lineage>
        <taxon>Bacteria</taxon>
        <taxon>Pseudomonadati</taxon>
        <taxon>Acidobacteriota</taxon>
        <taxon>Candidatus Polarisedimenticolia</taxon>
        <taxon>Candidatus Polarisedimenticolales</taxon>
        <taxon>Candidatus Polarisedimenticolaceae</taxon>
        <taxon>Candidatus Polarisedimenticola</taxon>
    </lineage>
</organism>
<dbReference type="EMBL" id="JACXWD010000006">
    <property type="protein sequence ID" value="MBD3867120.1"/>
    <property type="molecule type" value="Genomic_DNA"/>
</dbReference>
<evidence type="ECO:0000256" key="1">
    <source>
        <dbReference type="SAM" id="SignalP"/>
    </source>
</evidence>
<evidence type="ECO:0000313" key="4">
    <source>
        <dbReference type="Proteomes" id="UP000648239"/>
    </source>
</evidence>
<proteinExistence type="predicted"/>
<dbReference type="Pfam" id="PF12706">
    <property type="entry name" value="Lactamase_B_2"/>
    <property type="match status" value="1"/>
</dbReference>
<dbReference type="SMART" id="SM00849">
    <property type="entry name" value="Lactamase_B"/>
    <property type="match status" value="1"/>
</dbReference>
<reference evidence="3 4" key="1">
    <citation type="submission" date="2020-08" db="EMBL/GenBank/DDBJ databases">
        <title>Acidobacteriota in marine sediments use diverse sulfur dissimilation pathways.</title>
        <authorList>
            <person name="Wasmund K."/>
        </authorList>
    </citation>
    <scope>NUCLEOTIDE SEQUENCE [LARGE SCALE GENOMIC DNA]</scope>
    <source>
        <strain evidence="3">MAG AM4</strain>
    </source>
</reference>
<sequence>MQPCVKTVRPPWQGRAIIWLLVVPALAFSCALQPPDERVEEAVTGPKLVVLGTAQDGGFPHAACACVRCEAARLDPSVARLITSIALVDDSAAHRVLVDAGPDIRAQLEILQSAHRERPDRVDRSPVDGVMLTHAHLGHYTGLAFFGFEAVHTTDLPVWCSAPMADYLRGNGPWSQLVRIGNILLQEIEPFKPFEPLPGIEVTAVPVPHRDEYADTFGFLIKGARSTVFYAPDTDSWDHWPRPVTELLEKVDVAILDATFYSADELPGRRAEEIGHPLIAVTMDLLQPLVDSGRLQVWFTHMNHSNPVLGPDPAARNEVERRGFHIAEDGLEFPL</sequence>
<evidence type="ECO:0000259" key="2">
    <source>
        <dbReference type="SMART" id="SM00849"/>
    </source>
</evidence>
<feature type="signal peptide" evidence="1">
    <location>
        <begin position="1"/>
        <end position="27"/>
    </location>
</feature>
<dbReference type="PANTHER" id="PTHR42663:SF6">
    <property type="entry name" value="HYDROLASE C777.06C-RELATED"/>
    <property type="match status" value="1"/>
</dbReference>
<gene>
    <name evidence="3" type="ORF">IFK94_03260</name>
</gene>
<dbReference type="AlphaFoldDB" id="A0A8J6XXQ5"/>
<dbReference type="InterPro" id="IPR036866">
    <property type="entry name" value="RibonucZ/Hydroxyglut_hydro"/>
</dbReference>
<dbReference type="PANTHER" id="PTHR42663">
    <property type="entry name" value="HYDROLASE C777.06C-RELATED-RELATED"/>
    <property type="match status" value="1"/>
</dbReference>
<protein>
    <submittedName>
        <fullName evidence="3">MBL fold metallo-hydrolase</fullName>
    </submittedName>
</protein>
<dbReference type="Gene3D" id="3.60.15.10">
    <property type="entry name" value="Ribonuclease Z/Hydroxyacylglutathione hydrolase-like"/>
    <property type="match status" value="1"/>
</dbReference>
<comment type="caution">
    <text evidence="3">The sequence shown here is derived from an EMBL/GenBank/DDBJ whole genome shotgun (WGS) entry which is preliminary data.</text>
</comment>
<feature type="domain" description="Metallo-beta-lactamase" evidence="2">
    <location>
        <begin position="82"/>
        <end position="301"/>
    </location>
</feature>
<accession>A0A8J6XXQ5</accession>
<dbReference type="InterPro" id="IPR001279">
    <property type="entry name" value="Metallo-B-lactamas"/>
</dbReference>
<name>A0A8J6XXQ5_9BACT</name>
<feature type="chain" id="PRO_5035223920" evidence="1">
    <location>
        <begin position="28"/>
        <end position="335"/>
    </location>
</feature>
<dbReference type="SUPFAM" id="SSF56281">
    <property type="entry name" value="Metallo-hydrolase/oxidoreductase"/>
    <property type="match status" value="1"/>
</dbReference>
<keyword evidence="1" id="KW-0732">Signal</keyword>